<evidence type="ECO:0000313" key="2">
    <source>
        <dbReference type="EMBL" id="ALG12450.1"/>
    </source>
</evidence>
<dbReference type="EMBL" id="CP012752">
    <property type="protein sequence ID" value="ALG12450.1"/>
    <property type="molecule type" value="Genomic_DNA"/>
</dbReference>
<gene>
    <name evidence="2" type="ORF">AOZ06_41315</name>
</gene>
<dbReference type="Proteomes" id="UP000063699">
    <property type="component" value="Chromosome"/>
</dbReference>
<dbReference type="AlphaFoldDB" id="A0A0N9IC14"/>
<keyword evidence="1" id="KW-0812">Transmembrane</keyword>
<organism evidence="2 3">
    <name type="scientific">Kibdelosporangium phytohabitans</name>
    <dbReference type="NCBI Taxonomy" id="860235"/>
    <lineage>
        <taxon>Bacteria</taxon>
        <taxon>Bacillati</taxon>
        <taxon>Actinomycetota</taxon>
        <taxon>Actinomycetes</taxon>
        <taxon>Pseudonocardiales</taxon>
        <taxon>Pseudonocardiaceae</taxon>
        <taxon>Kibdelosporangium</taxon>
    </lineage>
</organism>
<proteinExistence type="predicted"/>
<dbReference type="KEGG" id="kphy:AOZ06_41315"/>
<sequence>MLVDMKIVQLVLRVLMWIAVGMKLTTMAGVAAARRLPDADGEEMALLFLALPAEAAARMEGVGIAAGAALAVTAREPGEKVLAGGMSSGLLVLLADRLLRERGHGR</sequence>
<feature type="transmembrane region" description="Helical" evidence="1">
    <location>
        <begin position="14"/>
        <end position="33"/>
    </location>
</feature>
<keyword evidence="1" id="KW-0472">Membrane</keyword>
<keyword evidence="1" id="KW-1133">Transmembrane helix</keyword>
<evidence type="ECO:0000313" key="3">
    <source>
        <dbReference type="Proteomes" id="UP000063699"/>
    </source>
</evidence>
<accession>A0A0N9IC14</accession>
<protein>
    <submittedName>
        <fullName evidence="2">Uncharacterized protein</fullName>
    </submittedName>
</protein>
<reference evidence="2 3" key="1">
    <citation type="submission" date="2015-07" db="EMBL/GenBank/DDBJ databases">
        <title>Genome sequencing of Kibdelosporangium phytohabitans.</title>
        <authorList>
            <person name="Qin S."/>
            <person name="Xing K."/>
        </authorList>
    </citation>
    <scope>NUCLEOTIDE SEQUENCE [LARGE SCALE GENOMIC DNA]</scope>
    <source>
        <strain evidence="2 3">KLBMP1111</strain>
    </source>
</reference>
<evidence type="ECO:0000256" key="1">
    <source>
        <dbReference type="SAM" id="Phobius"/>
    </source>
</evidence>
<keyword evidence="3" id="KW-1185">Reference proteome</keyword>
<name>A0A0N9IC14_9PSEU</name>